<name>A0AB38FDX3_RHOWR</name>
<evidence type="ECO:0000313" key="3">
    <source>
        <dbReference type="Proteomes" id="UP000251211"/>
    </source>
</evidence>
<dbReference type="PANTHER" id="PTHR30006">
    <property type="entry name" value="THIAMINE-BINDING PERIPLASMIC PROTEIN-RELATED"/>
    <property type="match status" value="1"/>
</dbReference>
<evidence type="ECO:0000256" key="1">
    <source>
        <dbReference type="ARBA" id="ARBA00022729"/>
    </source>
</evidence>
<organism evidence="2 3">
    <name type="scientific">Rhodococcus wratislaviensis</name>
    <name type="common">Tsukamurella wratislaviensis</name>
    <dbReference type="NCBI Taxonomy" id="44752"/>
    <lineage>
        <taxon>Bacteria</taxon>
        <taxon>Bacillati</taxon>
        <taxon>Actinomycetota</taxon>
        <taxon>Actinomycetes</taxon>
        <taxon>Mycobacteriales</taxon>
        <taxon>Nocardiaceae</taxon>
        <taxon>Rhodococcus</taxon>
    </lineage>
</organism>
<reference evidence="2 3" key="1">
    <citation type="submission" date="2018-06" db="EMBL/GenBank/DDBJ databases">
        <authorList>
            <consortium name="Pathogen Informatics"/>
            <person name="Doyle S."/>
        </authorList>
    </citation>
    <scope>NUCLEOTIDE SEQUENCE [LARGE SCALE GENOMIC DNA]</scope>
    <source>
        <strain evidence="2 3">NCTC13229</strain>
    </source>
</reference>
<dbReference type="PROSITE" id="PS51318">
    <property type="entry name" value="TAT"/>
    <property type="match status" value="1"/>
</dbReference>
<dbReference type="RefSeq" id="WP_112299925.1">
    <property type="nucleotide sequence ID" value="NZ_QTTP01000001.1"/>
</dbReference>
<gene>
    <name evidence="2" type="ORF">NCTC13229_02976</name>
</gene>
<protein>
    <submittedName>
        <fullName evidence="2">ABC transporter substrate-binding protein</fullName>
    </submittedName>
</protein>
<dbReference type="InterPro" id="IPR006059">
    <property type="entry name" value="SBP"/>
</dbReference>
<comment type="caution">
    <text evidence="2">The sequence shown here is derived from an EMBL/GenBank/DDBJ whole genome shotgun (WGS) entry which is preliminary data.</text>
</comment>
<sequence length="362" mass="38233">MTEQDLHQRLVLSRRTALGWGLGGALSLLVAACSPRGNSDASVPDIDVSGLNSTDQELLAKAQQEGTVTLYTSTPPGILDQVVAALATLDITVVPQRLNSSQLSQRFSAEAAVGKANADVVMISDPALVPEWSEKGWLAKVDSQPAMAQWPTEFKDPYYSIVVINPEGIGVNTNMVDAASAEDWTFLLDPRFNGNALTLDLKNVGGVAFYFWHMIRQTYGDDFLRKFAAQRPRLIDSGPSGAQQLAAGGSSLFLPCSQTNVNDQTSQGAPVRGLLPTNAPIMGAESAATISATAPHPNAASFLFSFLMSTQGQQILNTAATGTSSPNATPGCPPLPANYVRPAYAEASTPGTQKELIALLGM</sequence>
<dbReference type="EMBL" id="UAUI01000011">
    <property type="protein sequence ID" value="SPZ39497.1"/>
    <property type="molecule type" value="Genomic_DNA"/>
</dbReference>
<dbReference type="AlphaFoldDB" id="A0AB38FDX3"/>
<dbReference type="Proteomes" id="UP000251211">
    <property type="component" value="Unassembled WGS sequence"/>
</dbReference>
<proteinExistence type="predicted"/>
<dbReference type="SUPFAM" id="SSF53850">
    <property type="entry name" value="Periplasmic binding protein-like II"/>
    <property type="match status" value="1"/>
</dbReference>
<dbReference type="Gene3D" id="3.40.190.10">
    <property type="entry name" value="Periplasmic binding protein-like II"/>
    <property type="match status" value="2"/>
</dbReference>
<evidence type="ECO:0000313" key="2">
    <source>
        <dbReference type="EMBL" id="SPZ39497.1"/>
    </source>
</evidence>
<dbReference type="InterPro" id="IPR006311">
    <property type="entry name" value="TAT_signal"/>
</dbReference>
<keyword evidence="1" id="KW-0732">Signal</keyword>
<dbReference type="Pfam" id="PF13416">
    <property type="entry name" value="SBP_bac_8"/>
    <property type="match status" value="1"/>
</dbReference>
<accession>A0AB38FDX3</accession>